<proteinExistence type="predicted"/>
<protein>
    <recommendedName>
        <fullName evidence="3">F-box domain-containing protein</fullName>
    </recommendedName>
</protein>
<name>A0A9P9EJJ5_9PLEO</name>
<gene>
    <name evidence="1" type="ORF">B0J11DRAFT_421143</name>
</gene>
<dbReference type="EMBL" id="JAGMWT010000001">
    <property type="protein sequence ID" value="KAH7138269.1"/>
    <property type="molecule type" value="Genomic_DNA"/>
</dbReference>
<organism evidence="1 2">
    <name type="scientific">Dendryphion nanum</name>
    <dbReference type="NCBI Taxonomy" id="256645"/>
    <lineage>
        <taxon>Eukaryota</taxon>
        <taxon>Fungi</taxon>
        <taxon>Dikarya</taxon>
        <taxon>Ascomycota</taxon>
        <taxon>Pezizomycotina</taxon>
        <taxon>Dothideomycetes</taxon>
        <taxon>Pleosporomycetidae</taxon>
        <taxon>Pleosporales</taxon>
        <taxon>Torulaceae</taxon>
        <taxon>Dendryphion</taxon>
    </lineage>
</organism>
<comment type="caution">
    <text evidence="1">The sequence shown here is derived from an EMBL/GenBank/DDBJ whole genome shotgun (WGS) entry which is preliminary data.</text>
</comment>
<dbReference type="OrthoDB" id="3672650at2759"/>
<sequence length="324" mass="37713">MVAEVNKRRHILSQGSEDFSSERQSLLLSELELLLNLKPSQLRSNLLALPRELRDLIFGYLLPDPPSDPRPELHTCLWGADMVHEPWRHDVYGYAVSVPISVRLHPRLLLINRQLRDEILALYFHRSKLTLHAELRNSKDNNFHFDYSPHILKLSMLKYVTHIQFYVEWNFTVRTLDLIENQIRMANDLTSAMDKLLSPLQAVETVELSILCFWKYRSGKFYSLSMQDLFDLEDVFKRHAEKRWLQILRKSKYGIASPNPCAGVGYKLSSEKKGTEQSGGIDIYVSQNLEDAMQERRRSNVDFYGNYGIADPLPQPRFELGAMF</sequence>
<evidence type="ECO:0000313" key="2">
    <source>
        <dbReference type="Proteomes" id="UP000700596"/>
    </source>
</evidence>
<accession>A0A9P9EJJ5</accession>
<reference evidence="1" key="1">
    <citation type="journal article" date="2021" name="Nat. Commun.">
        <title>Genetic determinants of endophytism in the Arabidopsis root mycobiome.</title>
        <authorList>
            <person name="Mesny F."/>
            <person name="Miyauchi S."/>
            <person name="Thiergart T."/>
            <person name="Pickel B."/>
            <person name="Atanasova L."/>
            <person name="Karlsson M."/>
            <person name="Huettel B."/>
            <person name="Barry K.W."/>
            <person name="Haridas S."/>
            <person name="Chen C."/>
            <person name="Bauer D."/>
            <person name="Andreopoulos W."/>
            <person name="Pangilinan J."/>
            <person name="LaButti K."/>
            <person name="Riley R."/>
            <person name="Lipzen A."/>
            <person name="Clum A."/>
            <person name="Drula E."/>
            <person name="Henrissat B."/>
            <person name="Kohler A."/>
            <person name="Grigoriev I.V."/>
            <person name="Martin F.M."/>
            <person name="Hacquard S."/>
        </authorList>
    </citation>
    <scope>NUCLEOTIDE SEQUENCE</scope>
    <source>
        <strain evidence="1">MPI-CAGE-CH-0243</strain>
    </source>
</reference>
<dbReference type="Proteomes" id="UP000700596">
    <property type="component" value="Unassembled WGS sequence"/>
</dbReference>
<evidence type="ECO:0008006" key="3">
    <source>
        <dbReference type="Google" id="ProtNLM"/>
    </source>
</evidence>
<evidence type="ECO:0000313" key="1">
    <source>
        <dbReference type="EMBL" id="KAH7138269.1"/>
    </source>
</evidence>
<keyword evidence="2" id="KW-1185">Reference proteome</keyword>
<dbReference type="AlphaFoldDB" id="A0A9P9EJJ5"/>